<dbReference type="Proteomes" id="UP000008792">
    <property type="component" value="Unassembled WGS sequence"/>
</dbReference>
<dbReference type="InParanoid" id="B4LER8"/>
<feature type="region of interest" description="Disordered" evidence="7">
    <location>
        <begin position="1405"/>
        <end position="1514"/>
    </location>
</feature>
<dbReference type="InterPro" id="IPR001680">
    <property type="entry name" value="WD40_rpt"/>
</dbReference>
<dbReference type="SMART" id="SM00320">
    <property type="entry name" value="WD40"/>
    <property type="match status" value="5"/>
</dbReference>
<feature type="compositionally biased region" description="Basic and acidic residues" evidence="7">
    <location>
        <begin position="1606"/>
        <end position="1624"/>
    </location>
</feature>
<dbReference type="GO" id="GO:0005634">
    <property type="term" value="C:nucleus"/>
    <property type="evidence" value="ECO:0007669"/>
    <property type="project" value="UniProtKB-SubCell"/>
</dbReference>
<feature type="region of interest" description="Disordered" evidence="7">
    <location>
        <begin position="1"/>
        <end position="80"/>
    </location>
</feature>
<feature type="region of interest" description="Disordered" evidence="7">
    <location>
        <begin position="1069"/>
        <end position="1088"/>
    </location>
</feature>
<feature type="region of interest" description="Disordered" evidence="7">
    <location>
        <begin position="414"/>
        <end position="550"/>
    </location>
</feature>
<dbReference type="SUPFAM" id="SSF160897">
    <property type="entry name" value="Taf5 N-terminal domain-like"/>
    <property type="match status" value="1"/>
</dbReference>
<accession>B4LER8</accession>
<dbReference type="PANTHER" id="PTHR19879">
    <property type="entry name" value="TRANSCRIPTION INITIATION FACTOR TFIID"/>
    <property type="match status" value="1"/>
</dbReference>
<dbReference type="PANTHER" id="PTHR19879:SF1">
    <property type="entry name" value="CANNONBALL-RELATED"/>
    <property type="match status" value="1"/>
</dbReference>
<evidence type="ECO:0000256" key="4">
    <source>
        <dbReference type="ARBA" id="ARBA00022737"/>
    </source>
</evidence>
<feature type="region of interest" description="Disordered" evidence="7">
    <location>
        <begin position="1558"/>
        <end position="1577"/>
    </location>
</feature>
<feature type="region of interest" description="Disordered" evidence="7">
    <location>
        <begin position="713"/>
        <end position="761"/>
    </location>
</feature>
<feature type="domain" description="TFIID subunit TAF5 NTD2" evidence="8">
    <location>
        <begin position="555"/>
        <end position="669"/>
    </location>
</feature>
<sequence length="1890" mass="215445">MKKQSAKKRPVTEDENKSRKKTKTEKYSIGDGEDTESSLSSNTPSSSSQEPEICSFNDFRSDPTNASMSKTERSIDPLPSDLGIGDTFGLPFMFNDEMQFVESFDLPNTVDNQQHISFKPPETDVELDTIVQPICFNDMQVFQSSVDEQLNKNSPKTNRTNDAFEDKEDMENKELTAQRLSSFEEELLATLSETKSGKDEQCSDDDIEEALAKLPRKALFKDRKHSLLQQLGDNVASSKSNAESCDNSDFEFSDSISSGIGQIDDSNDESHSSYSPISFENSDDNLEKEGESSGRAKKLSRKHLSPNCDKNPNILNMEAALAGLGNLNDVGPTTDSALKATNQSSKSTKVPTPSKVQLMQRLLNQQTSSRKNNSTHKSQPLSQEPLSFIAEAMQATDPMFPNLKPIELMETSESPIKTSASPKSQSAEEQKNNIDSRTQTGDNNSPGNSGSRESLSVSCAEKKRHLEEKLTKMSSNPKERDEKCNISPGSIMFSPRSAKDTDSDDSVWRRKSQASKNDGHRDFYEDDSTFEDDKLNSDDDEDHTNSDLPYSNLLNDYEQLFHEIRKIIDRVPNRFKYEIYNLLYPTLAVVYLRMISSGKYRKGKAFVESCLRYIDHSYMARVDKLMVLQTPGDMPIKARKLISDENAQVPVSMFEETYYVLLLCMESWSRSLQMTFIRHFDLFPDYNNGEPRQHSRIGSVILDKIFWATPETVKDNKESSPRPMRRRRFKKDKPSPTRNVHLPSGNRLYTPTPKRWDLERHKDDEERRVPLNRNNLPSTYLYTALESVETIICATFSNKTTMLSIGTASSAIHVFALTASKLVQIKSAKCLKRLDTSMSGIDESMLDATKRKTRRTLYGHQGAVYGCTFAPHDRFLLSCAQDRTVRCWCLLSWSCVVVYPGHCGAVYSVSYAPLGYYFATASDDRTARIWTQDSKKSVCILVGHLAEVVCCQFHPNRHYLATGSADCTVRMWDIVKAVQVRVFSGHRSTINDLAYSMCGRYLASGADDNFVIVWDADKEELVRCLSHHTAPINCIKFALDNKLLMVGGNDCQMTIWDFERLVQEYDPEKQKTANSQNSSVTATEPNRSELSSGDFLIKAYASRGTPFYKLCITRRNLLLGFCVKRADYALKESKETFTNDAKYTEWLEFLDILKLKSIFAQKNKGESNEIERIEEPEQLINLDVDTSDDELEDSFKYGHEEFFEDKEEDMESFRYSEYEYFEDDEDSDTLSCLDVESFEDDDEDSQIIEHPNCKDTLSYSNTVYDSDDSEDSDIEKNSDIETFEGDECSLENLSNENNEENSYVEIDIKETDLSRYSDVVYSEDVEQEADKLKSPKVRIRNADVETVKINQENTKLLCGSDIEYLDKNEHEHEESEILPNNDVNKGTESFKYRGVECFEDNKEISEKIKNSDEEYSENYEEYVDDNNKDSELSESVNDLESVEDYEESESLAARSSEDEKDISEPILSSVSDDEEEEDYEEDSDELNNPDVRTQNNDEEATTQLKHHNVDFNDNEEELETLTTSDAFNNEDAEPLTNRDKETLEAKNFDIETIEEDEVQSEIILSHEDKNKEDDEEDLKIEESIDVESFDNDTVETETSLDSDIEFFKESEEPDLQKAEEKDFGEQPTVETDDVGIIIDPDVDNIDDDEESKTYLKSLIDYKEVTGPFINSEAESSEEGDEEAQNFDVREEKEDDEEELITVENADVKLYYENIEEPESSRNSEDESLAENVGGMRDNEEEQKIKTAVKSIKENAKKPEIVRNSDLEYLKNNENNLEMEVIHHVNFTGDVISLDYIDGTVPFSNVDVEYLERDEGVLEVLENNKAMKGDESLVEVEENTDVKIELFVKDDDELKTIENGNVDEDTKILTKVRVESFGDNEVTEPFNKTDA</sequence>
<feature type="region of interest" description="Disordered" evidence="7">
    <location>
        <begin position="1714"/>
        <end position="1739"/>
    </location>
</feature>
<feature type="compositionally biased region" description="Basic residues" evidence="7">
    <location>
        <begin position="295"/>
        <end position="304"/>
    </location>
</feature>
<feature type="compositionally biased region" description="Polar residues" evidence="7">
    <location>
        <begin position="435"/>
        <end position="457"/>
    </location>
</feature>
<organism evidence="9 10">
    <name type="scientific">Drosophila virilis</name>
    <name type="common">Fruit fly</name>
    <dbReference type="NCBI Taxonomy" id="7244"/>
    <lineage>
        <taxon>Eukaryota</taxon>
        <taxon>Metazoa</taxon>
        <taxon>Ecdysozoa</taxon>
        <taxon>Arthropoda</taxon>
        <taxon>Hexapoda</taxon>
        <taxon>Insecta</taxon>
        <taxon>Pterygota</taxon>
        <taxon>Neoptera</taxon>
        <taxon>Endopterygota</taxon>
        <taxon>Diptera</taxon>
        <taxon>Brachycera</taxon>
        <taxon>Muscomorpha</taxon>
        <taxon>Ephydroidea</taxon>
        <taxon>Drosophilidae</taxon>
        <taxon>Drosophila</taxon>
    </lineage>
</organism>
<keyword evidence="5" id="KW-0539">Nucleus</keyword>
<feature type="repeat" description="WD" evidence="6">
    <location>
        <begin position="1025"/>
        <end position="1059"/>
    </location>
</feature>
<feature type="compositionally biased region" description="Basic and acidic residues" evidence="7">
    <location>
        <begin position="460"/>
        <end position="484"/>
    </location>
</feature>
<evidence type="ECO:0000256" key="7">
    <source>
        <dbReference type="SAM" id="MobiDB-lite"/>
    </source>
</evidence>
<evidence type="ECO:0000313" key="10">
    <source>
        <dbReference type="Proteomes" id="UP000008792"/>
    </source>
</evidence>
<evidence type="ECO:0000256" key="2">
    <source>
        <dbReference type="ARBA" id="ARBA00009435"/>
    </source>
</evidence>
<feature type="compositionally biased region" description="Acidic residues" evidence="7">
    <location>
        <begin position="1471"/>
        <end position="1487"/>
    </location>
</feature>
<evidence type="ECO:0000259" key="8">
    <source>
        <dbReference type="Pfam" id="PF04494"/>
    </source>
</evidence>
<dbReference type="Pfam" id="PF04494">
    <property type="entry name" value="TFIID_NTD2"/>
    <property type="match status" value="1"/>
</dbReference>
<comment type="subcellular location">
    <subcellularLocation>
        <location evidence="1">Nucleus</location>
    </subcellularLocation>
</comment>
<feature type="region of interest" description="Disordered" evidence="7">
    <location>
        <begin position="334"/>
        <end position="356"/>
    </location>
</feature>
<feature type="region of interest" description="Disordered" evidence="7">
    <location>
        <begin position="1606"/>
        <end position="1649"/>
    </location>
</feature>
<evidence type="ECO:0000256" key="1">
    <source>
        <dbReference type="ARBA" id="ARBA00004123"/>
    </source>
</evidence>
<dbReference type="Pfam" id="PF00400">
    <property type="entry name" value="WD40"/>
    <property type="match status" value="5"/>
</dbReference>
<feature type="compositionally biased region" description="Low complexity" evidence="7">
    <location>
        <begin position="344"/>
        <end position="356"/>
    </location>
</feature>
<dbReference type="InterPro" id="IPR019775">
    <property type="entry name" value="WD40_repeat_CS"/>
</dbReference>
<feature type="region of interest" description="Disordered" evidence="7">
    <location>
        <begin position="150"/>
        <end position="169"/>
    </location>
</feature>
<dbReference type="HOGENOM" id="CLU_246597_0_0_1"/>
<feature type="compositionally biased region" description="Low complexity" evidence="7">
    <location>
        <begin position="37"/>
        <end position="48"/>
    </location>
</feature>
<feature type="compositionally biased region" description="Acidic residues" evidence="7">
    <location>
        <begin position="1440"/>
        <end position="1449"/>
    </location>
</feature>
<dbReference type="Gene3D" id="1.25.40.500">
    <property type="entry name" value="TFIID subunit TAF5, NTD2 domain"/>
    <property type="match status" value="1"/>
</dbReference>
<feature type="compositionally biased region" description="Basic and acidic residues" evidence="7">
    <location>
        <begin position="285"/>
        <end position="294"/>
    </location>
</feature>
<dbReference type="PROSITE" id="PS50294">
    <property type="entry name" value="WD_REPEATS_REGION"/>
    <property type="match status" value="5"/>
</dbReference>
<gene>
    <name evidence="9" type="primary">Dvir\GJ11707</name>
    <name evidence="9" type="ORF">Dvir_GJ11707</name>
</gene>
<feature type="repeat" description="WD" evidence="6">
    <location>
        <begin position="857"/>
        <end position="888"/>
    </location>
</feature>
<evidence type="ECO:0000256" key="6">
    <source>
        <dbReference type="PROSITE-ProRule" id="PRU00221"/>
    </source>
</evidence>
<keyword evidence="3 6" id="KW-0853">WD repeat</keyword>
<feature type="region of interest" description="Disordered" evidence="7">
    <location>
        <begin position="1668"/>
        <end position="1698"/>
    </location>
</feature>
<feature type="region of interest" description="Disordered" evidence="7">
    <location>
        <begin position="256"/>
        <end position="311"/>
    </location>
</feature>
<feature type="compositionally biased region" description="Polar residues" evidence="7">
    <location>
        <begin position="334"/>
        <end position="343"/>
    </location>
</feature>
<dbReference type="EMBL" id="CH940647">
    <property type="protein sequence ID" value="EDW70175.2"/>
    <property type="molecule type" value="Genomic_DNA"/>
</dbReference>
<dbReference type="InterPro" id="IPR036322">
    <property type="entry name" value="WD40_repeat_dom_sf"/>
</dbReference>
<dbReference type="CDD" id="cd00200">
    <property type="entry name" value="WD40"/>
    <property type="match status" value="1"/>
</dbReference>
<dbReference type="InterPro" id="IPR037264">
    <property type="entry name" value="TFIID_NTD2_sf"/>
</dbReference>
<feature type="repeat" description="WD" evidence="6">
    <location>
        <begin position="983"/>
        <end position="1024"/>
    </location>
</feature>
<feature type="compositionally biased region" description="Acidic residues" evidence="7">
    <location>
        <begin position="1674"/>
        <end position="1684"/>
    </location>
</feature>
<feature type="compositionally biased region" description="Polar residues" evidence="7">
    <location>
        <begin position="414"/>
        <end position="425"/>
    </location>
</feature>
<dbReference type="PROSITE" id="PS50082">
    <property type="entry name" value="WD_REPEATS_2"/>
    <property type="match status" value="5"/>
</dbReference>
<keyword evidence="10" id="KW-1185">Reference proteome</keyword>
<dbReference type="Gene3D" id="2.130.10.10">
    <property type="entry name" value="YVTN repeat-like/Quinoprotein amine dehydrogenase"/>
    <property type="match status" value="2"/>
</dbReference>
<feature type="compositionally biased region" description="Polar residues" evidence="7">
    <location>
        <begin position="1072"/>
        <end position="1088"/>
    </location>
</feature>
<feature type="repeat" description="WD" evidence="6">
    <location>
        <begin position="941"/>
        <end position="982"/>
    </location>
</feature>
<dbReference type="InterPro" id="IPR007582">
    <property type="entry name" value="TFIID_NTD2"/>
</dbReference>
<keyword evidence="4" id="KW-0677">Repeat</keyword>
<dbReference type="PROSITE" id="PS00678">
    <property type="entry name" value="WD_REPEATS_1"/>
    <property type="match status" value="1"/>
</dbReference>
<dbReference type="SUPFAM" id="SSF50978">
    <property type="entry name" value="WD40 repeat-like"/>
    <property type="match status" value="1"/>
</dbReference>
<name>B4LER8_DROVI</name>
<proteinExistence type="inferred from homology"/>
<dbReference type="OrthoDB" id="10266330at2759"/>
<feature type="repeat" description="WD" evidence="6">
    <location>
        <begin position="899"/>
        <end position="940"/>
    </location>
</feature>
<feature type="compositionally biased region" description="Polar residues" evidence="7">
    <location>
        <begin position="150"/>
        <end position="161"/>
    </location>
</feature>
<dbReference type="InterPro" id="IPR015943">
    <property type="entry name" value="WD40/YVTN_repeat-like_dom_sf"/>
</dbReference>
<dbReference type="eggNOG" id="KOG0263">
    <property type="taxonomic scope" value="Eukaryota"/>
</dbReference>
<evidence type="ECO:0000256" key="3">
    <source>
        <dbReference type="ARBA" id="ARBA00022574"/>
    </source>
</evidence>
<feature type="compositionally biased region" description="Acidic residues" evidence="7">
    <location>
        <begin position="1640"/>
        <end position="1649"/>
    </location>
</feature>
<evidence type="ECO:0000313" key="9">
    <source>
        <dbReference type="EMBL" id="EDW70175.2"/>
    </source>
</evidence>
<reference evidence="9 10" key="1">
    <citation type="journal article" date="2007" name="Nature">
        <title>Evolution of genes and genomes on the Drosophila phylogeny.</title>
        <authorList>
            <consortium name="Drosophila 12 Genomes Consortium"/>
            <person name="Clark A.G."/>
            <person name="Eisen M.B."/>
            <person name="Smith D.R."/>
            <person name="Bergman C.M."/>
            <person name="Oliver B."/>
            <person name="Markow T.A."/>
            <person name="Kaufman T.C."/>
            <person name="Kellis M."/>
            <person name="Gelbart W."/>
            <person name="Iyer V.N."/>
            <person name="Pollard D.A."/>
            <person name="Sackton T.B."/>
            <person name="Larracuente A.M."/>
            <person name="Singh N.D."/>
            <person name="Abad J.P."/>
            <person name="Abt D.N."/>
            <person name="Adryan B."/>
            <person name="Aguade M."/>
            <person name="Akashi H."/>
            <person name="Anderson W.W."/>
            <person name="Aquadro C.F."/>
            <person name="Ardell D.H."/>
            <person name="Arguello R."/>
            <person name="Artieri C.G."/>
            <person name="Barbash D.A."/>
            <person name="Barker D."/>
            <person name="Barsanti P."/>
            <person name="Batterham P."/>
            <person name="Batzoglou S."/>
            <person name="Begun D."/>
            <person name="Bhutkar A."/>
            <person name="Blanco E."/>
            <person name="Bosak S.A."/>
            <person name="Bradley R.K."/>
            <person name="Brand A.D."/>
            <person name="Brent M.R."/>
            <person name="Brooks A.N."/>
            <person name="Brown R.H."/>
            <person name="Butlin R.K."/>
            <person name="Caggese C."/>
            <person name="Calvi B.R."/>
            <person name="Bernardo de Carvalho A."/>
            <person name="Caspi A."/>
            <person name="Castrezana S."/>
            <person name="Celniker S.E."/>
            <person name="Chang J.L."/>
            <person name="Chapple C."/>
            <person name="Chatterji S."/>
            <person name="Chinwalla A."/>
            <person name="Civetta A."/>
            <person name="Clifton S.W."/>
            <person name="Comeron J.M."/>
            <person name="Costello J.C."/>
            <person name="Coyne J.A."/>
            <person name="Daub J."/>
            <person name="David R.G."/>
            <person name="Delcher A.L."/>
            <person name="Delehaunty K."/>
            <person name="Do C.B."/>
            <person name="Ebling H."/>
            <person name="Edwards K."/>
            <person name="Eickbush T."/>
            <person name="Evans J.D."/>
            <person name="Filipski A."/>
            <person name="Findeiss S."/>
            <person name="Freyhult E."/>
            <person name="Fulton L."/>
            <person name="Fulton R."/>
            <person name="Garcia A.C."/>
            <person name="Gardiner A."/>
            <person name="Garfield D.A."/>
            <person name="Garvin B.E."/>
            <person name="Gibson G."/>
            <person name="Gilbert D."/>
            <person name="Gnerre S."/>
            <person name="Godfrey J."/>
            <person name="Good R."/>
            <person name="Gotea V."/>
            <person name="Gravely B."/>
            <person name="Greenberg A.J."/>
            <person name="Griffiths-Jones S."/>
            <person name="Gross S."/>
            <person name="Guigo R."/>
            <person name="Gustafson E.A."/>
            <person name="Haerty W."/>
            <person name="Hahn M.W."/>
            <person name="Halligan D.L."/>
            <person name="Halpern A.L."/>
            <person name="Halter G.M."/>
            <person name="Han M.V."/>
            <person name="Heger A."/>
            <person name="Hillier L."/>
            <person name="Hinrichs A.S."/>
            <person name="Holmes I."/>
            <person name="Hoskins R.A."/>
            <person name="Hubisz M.J."/>
            <person name="Hultmark D."/>
            <person name="Huntley M.A."/>
            <person name="Jaffe D.B."/>
            <person name="Jagadeeshan S."/>
            <person name="Jeck W.R."/>
            <person name="Johnson J."/>
            <person name="Jones C.D."/>
            <person name="Jordan W.C."/>
            <person name="Karpen G.H."/>
            <person name="Kataoka E."/>
            <person name="Keightley P.D."/>
            <person name="Kheradpour P."/>
            <person name="Kirkness E.F."/>
            <person name="Koerich L.B."/>
            <person name="Kristiansen K."/>
            <person name="Kudrna D."/>
            <person name="Kulathinal R.J."/>
            <person name="Kumar S."/>
            <person name="Kwok R."/>
            <person name="Lander E."/>
            <person name="Langley C.H."/>
            <person name="Lapoint R."/>
            <person name="Lazzaro B.P."/>
            <person name="Lee S.J."/>
            <person name="Levesque L."/>
            <person name="Li R."/>
            <person name="Lin C.F."/>
            <person name="Lin M.F."/>
            <person name="Lindblad-Toh K."/>
            <person name="Llopart A."/>
            <person name="Long M."/>
            <person name="Low L."/>
            <person name="Lozovsky E."/>
            <person name="Lu J."/>
            <person name="Luo M."/>
            <person name="Machado C.A."/>
            <person name="Makalowski W."/>
            <person name="Marzo M."/>
            <person name="Matsuda M."/>
            <person name="Matzkin L."/>
            <person name="McAllister B."/>
            <person name="McBride C.S."/>
            <person name="McKernan B."/>
            <person name="McKernan K."/>
            <person name="Mendez-Lago M."/>
            <person name="Minx P."/>
            <person name="Mollenhauer M.U."/>
            <person name="Montooth K."/>
            <person name="Mount S.M."/>
            <person name="Mu X."/>
            <person name="Myers E."/>
            <person name="Negre B."/>
            <person name="Newfeld S."/>
            <person name="Nielsen R."/>
            <person name="Noor M.A."/>
            <person name="O'Grady P."/>
            <person name="Pachter L."/>
            <person name="Papaceit M."/>
            <person name="Parisi M.J."/>
            <person name="Parisi M."/>
            <person name="Parts L."/>
            <person name="Pedersen J.S."/>
            <person name="Pesole G."/>
            <person name="Phillippy A.M."/>
            <person name="Ponting C.P."/>
            <person name="Pop M."/>
            <person name="Porcelli D."/>
            <person name="Powell J.R."/>
            <person name="Prohaska S."/>
            <person name="Pruitt K."/>
            <person name="Puig M."/>
            <person name="Quesneville H."/>
            <person name="Ram K.R."/>
            <person name="Rand D."/>
            <person name="Rasmussen M.D."/>
            <person name="Reed L.K."/>
            <person name="Reenan R."/>
            <person name="Reily A."/>
            <person name="Remington K.A."/>
            <person name="Rieger T.T."/>
            <person name="Ritchie M.G."/>
            <person name="Robin C."/>
            <person name="Rogers Y.H."/>
            <person name="Rohde C."/>
            <person name="Rozas J."/>
            <person name="Rubenfield M.J."/>
            <person name="Ruiz A."/>
            <person name="Russo S."/>
            <person name="Salzberg S.L."/>
            <person name="Sanchez-Gracia A."/>
            <person name="Saranga D.J."/>
            <person name="Sato H."/>
            <person name="Schaeffer S.W."/>
            <person name="Schatz M.C."/>
            <person name="Schlenke T."/>
            <person name="Schwartz R."/>
            <person name="Segarra C."/>
            <person name="Singh R.S."/>
            <person name="Sirot L."/>
            <person name="Sirota M."/>
            <person name="Sisneros N.B."/>
            <person name="Smith C.D."/>
            <person name="Smith T.F."/>
            <person name="Spieth J."/>
            <person name="Stage D.E."/>
            <person name="Stark A."/>
            <person name="Stephan W."/>
            <person name="Strausberg R.L."/>
            <person name="Strempel S."/>
            <person name="Sturgill D."/>
            <person name="Sutton G."/>
            <person name="Sutton G.G."/>
            <person name="Tao W."/>
            <person name="Teichmann S."/>
            <person name="Tobari Y.N."/>
            <person name="Tomimura Y."/>
            <person name="Tsolas J.M."/>
            <person name="Valente V.L."/>
            <person name="Venter E."/>
            <person name="Venter J.C."/>
            <person name="Vicario S."/>
            <person name="Vieira F.G."/>
            <person name="Vilella A.J."/>
            <person name="Villasante A."/>
            <person name="Walenz B."/>
            <person name="Wang J."/>
            <person name="Wasserman M."/>
            <person name="Watts T."/>
            <person name="Wilson D."/>
            <person name="Wilson R.K."/>
            <person name="Wing R.A."/>
            <person name="Wolfner M.F."/>
            <person name="Wong A."/>
            <person name="Wong G.K."/>
            <person name="Wu C.I."/>
            <person name="Wu G."/>
            <person name="Yamamoto D."/>
            <person name="Yang H.P."/>
            <person name="Yang S.P."/>
            <person name="Yorke J.A."/>
            <person name="Yoshida K."/>
            <person name="Zdobnov E."/>
            <person name="Zhang P."/>
            <person name="Zhang Y."/>
            <person name="Zimin A.V."/>
            <person name="Baldwin J."/>
            <person name="Abdouelleil A."/>
            <person name="Abdulkadir J."/>
            <person name="Abebe A."/>
            <person name="Abera B."/>
            <person name="Abreu J."/>
            <person name="Acer S.C."/>
            <person name="Aftuck L."/>
            <person name="Alexander A."/>
            <person name="An P."/>
            <person name="Anderson E."/>
            <person name="Anderson S."/>
            <person name="Arachi H."/>
            <person name="Azer M."/>
            <person name="Bachantsang P."/>
            <person name="Barry A."/>
            <person name="Bayul T."/>
            <person name="Berlin A."/>
            <person name="Bessette D."/>
            <person name="Bloom T."/>
            <person name="Blye J."/>
            <person name="Boguslavskiy L."/>
            <person name="Bonnet C."/>
            <person name="Boukhgalter B."/>
            <person name="Bourzgui I."/>
            <person name="Brown A."/>
            <person name="Cahill P."/>
            <person name="Channer S."/>
            <person name="Cheshatsang Y."/>
            <person name="Chuda L."/>
            <person name="Citroen M."/>
            <person name="Collymore A."/>
            <person name="Cooke P."/>
            <person name="Costello M."/>
            <person name="D'Aco K."/>
            <person name="Daza R."/>
            <person name="De Haan G."/>
            <person name="DeGray S."/>
            <person name="DeMaso C."/>
            <person name="Dhargay N."/>
            <person name="Dooley K."/>
            <person name="Dooley E."/>
            <person name="Doricent M."/>
            <person name="Dorje P."/>
            <person name="Dorjee K."/>
            <person name="Dupes A."/>
            <person name="Elong R."/>
            <person name="Falk J."/>
            <person name="Farina A."/>
            <person name="Faro S."/>
            <person name="Ferguson D."/>
            <person name="Fisher S."/>
            <person name="Foley C.D."/>
            <person name="Franke A."/>
            <person name="Friedrich D."/>
            <person name="Gadbois L."/>
            <person name="Gearin G."/>
            <person name="Gearin C.R."/>
            <person name="Giannoukos G."/>
            <person name="Goode T."/>
            <person name="Graham J."/>
            <person name="Grandbois E."/>
            <person name="Grewal S."/>
            <person name="Gyaltsen K."/>
            <person name="Hafez N."/>
            <person name="Hagos B."/>
            <person name="Hall J."/>
            <person name="Henson C."/>
            <person name="Hollinger A."/>
            <person name="Honan T."/>
            <person name="Huard M.D."/>
            <person name="Hughes L."/>
            <person name="Hurhula B."/>
            <person name="Husby M.E."/>
            <person name="Kamat A."/>
            <person name="Kanga B."/>
            <person name="Kashin S."/>
            <person name="Khazanovich D."/>
            <person name="Kisner P."/>
            <person name="Lance K."/>
            <person name="Lara M."/>
            <person name="Lee W."/>
            <person name="Lennon N."/>
            <person name="Letendre F."/>
            <person name="LeVine R."/>
            <person name="Lipovsky A."/>
            <person name="Liu X."/>
            <person name="Liu J."/>
            <person name="Liu S."/>
            <person name="Lokyitsang T."/>
            <person name="Lokyitsang Y."/>
            <person name="Lubonja R."/>
            <person name="Lui A."/>
            <person name="MacDonald P."/>
            <person name="Magnisalis V."/>
            <person name="Maru K."/>
            <person name="Matthews C."/>
            <person name="McCusker W."/>
            <person name="McDonough S."/>
            <person name="Mehta T."/>
            <person name="Meldrim J."/>
            <person name="Meneus L."/>
            <person name="Mihai O."/>
            <person name="Mihalev A."/>
            <person name="Mihova T."/>
            <person name="Mittelman R."/>
            <person name="Mlenga V."/>
            <person name="Montmayeur A."/>
            <person name="Mulrain L."/>
            <person name="Navidi A."/>
            <person name="Naylor J."/>
            <person name="Negash T."/>
            <person name="Nguyen T."/>
            <person name="Nguyen N."/>
            <person name="Nicol R."/>
            <person name="Norbu C."/>
            <person name="Norbu N."/>
            <person name="Novod N."/>
            <person name="O'Neill B."/>
            <person name="Osman S."/>
            <person name="Markiewicz E."/>
            <person name="Oyono O.L."/>
            <person name="Patti C."/>
            <person name="Phunkhang P."/>
            <person name="Pierre F."/>
            <person name="Priest M."/>
            <person name="Raghuraman S."/>
            <person name="Rege F."/>
            <person name="Reyes R."/>
            <person name="Rise C."/>
            <person name="Rogov P."/>
            <person name="Ross K."/>
            <person name="Ryan E."/>
            <person name="Settipalli S."/>
            <person name="Shea T."/>
            <person name="Sherpa N."/>
            <person name="Shi L."/>
            <person name="Shih D."/>
            <person name="Sparrow T."/>
            <person name="Spaulding J."/>
            <person name="Stalker J."/>
            <person name="Stange-Thomann N."/>
            <person name="Stavropoulos S."/>
            <person name="Stone C."/>
            <person name="Strader C."/>
            <person name="Tesfaye S."/>
            <person name="Thomson T."/>
            <person name="Thoulutsang Y."/>
            <person name="Thoulutsang D."/>
            <person name="Topham K."/>
            <person name="Topping I."/>
            <person name="Tsamla T."/>
            <person name="Vassiliev H."/>
            <person name="Vo A."/>
            <person name="Wangchuk T."/>
            <person name="Wangdi T."/>
            <person name="Weiand M."/>
            <person name="Wilkinson J."/>
            <person name="Wilson A."/>
            <person name="Yadav S."/>
            <person name="Young G."/>
            <person name="Yu Q."/>
            <person name="Zembek L."/>
            <person name="Zhong D."/>
            <person name="Zimmer A."/>
            <person name="Zwirko Z."/>
            <person name="Jaffe D.B."/>
            <person name="Alvarez P."/>
            <person name="Brockman W."/>
            <person name="Butler J."/>
            <person name="Chin C."/>
            <person name="Gnerre S."/>
            <person name="Grabherr M."/>
            <person name="Kleber M."/>
            <person name="Mauceli E."/>
            <person name="MacCallum I."/>
        </authorList>
    </citation>
    <scope>NUCLEOTIDE SEQUENCE [LARGE SCALE GENOMIC DNA]</scope>
    <source>
        <strain evidence="10">Tucson 15010-1051.87</strain>
    </source>
</reference>
<comment type="similarity">
    <text evidence="2">Belongs to the WD repeat TAF5 family.</text>
</comment>
<evidence type="ECO:0000256" key="5">
    <source>
        <dbReference type="ARBA" id="ARBA00023242"/>
    </source>
</evidence>
<dbReference type="GO" id="GO:0016251">
    <property type="term" value="F:RNA polymerase II general transcription initiation factor activity"/>
    <property type="evidence" value="ECO:0007669"/>
    <property type="project" value="TreeGrafter"/>
</dbReference>
<feature type="compositionally biased region" description="Acidic residues" evidence="7">
    <location>
        <begin position="1413"/>
        <end position="1424"/>
    </location>
</feature>
<protein>
    <recommendedName>
        <fullName evidence="8">TFIID subunit TAF5 NTD2 domain-containing protein</fullName>
    </recommendedName>
</protein>
<dbReference type="CDD" id="cd08044">
    <property type="entry name" value="TAF5_NTD2"/>
    <property type="match status" value="1"/>
</dbReference>
<dbReference type="STRING" id="7244.B4LER8"/>